<dbReference type="InterPro" id="IPR023198">
    <property type="entry name" value="PGP-like_dom2"/>
</dbReference>
<accession>A0A542SM99</accession>
<dbReference type="Proteomes" id="UP000316181">
    <property type="component" value="Unassembled WGS sequence"/>
</dbReference>
<dbReference type="SFLD" id="SFLDS00003">
    <property type="entry name" value="Haloacid_Dehalogenase"/>
    <property type="match status" value="1"/>
</dbReference>
<dbReference type="PANTHER" id="PTHR18901:SF38">
    <property type="entry name" value="PSEUDOURIDINE-5'-PHOSPHATASE"/>
    <property type="match status" value="1"/>
</dbReference>
<reference evidence="1 2" key="1">
    <citation type="submission" date="2019-06" db="EMBL/GenBank/DDBJ databases">
        <title>Sequencing the genomes of 1000 actinobacteria strains.</title>
        <authorList>
            <person name="Klenk H.-P."/>
        </authorList>
    </citation>
    <scope>NUCLEOTIDE SEQUENCE [LARGE SCALE GENOMIC DNA]</scope>
    <source>
        <strain evidence="1 2">DSM 10596</strain>
    </source>
</reference>
<name>A0A542SM99_9MICO</name>
<sequence length="225" mass="23720">MTFTPSFRGVLFDMDGTLIDSEPYWMAAEGDLVRSFGGEWTRADAEELVGNDLTFCGRVLQSRGVDLPVPVIVSKLVDTVAAHLRREVPWQPGAAALLDEIRAAGVPVALVTMSYRVLADALVASAAPGAFAAVVCGDEVSRGKPHPEPYRVAASALGTEPQFCVAIEDSPPGVASALAAGAVTVAVPHAVAVHPRDGVTQVKSLEELSLEALEQIFARLGDRDF</sequence>
<dbReference type="GO" id="GO:0016787">
    <property type="term" value="F:hydrolase activity"/>
    <property type="evidence" value="ECO:0007669"/>
    <property type="project" value="UniProtKB-KW"/>
</dbReference>
<proteinExistence type="predicted"/>
<protein>
    <submittedName>
        <fullName evidence="1">HAD superfamily hydrolase (TIGR01509 family)</fullName>
    </submittedName>
</protein>
<organism evidence="1 2">
    <name type="scientific">Rarobacter incanus</name>
    <dbReference type="NCBI Taxonomy" id="153494"/>
    <lineage>
        <taxon>Bacteria</taxon>
        <taxon>Bacillati</taxon>
        <taxon>Actinomycetota</taxon>
        <taxon>Actinomycetes</taxon>
        <taxon>Micrococcales</taxon>
        <taxon>Rarobacteraceae</taxon>
        <taxon>Rarobacter</taxon>
    </lineage>
</organism>
<dbReference type="SFLD" id="SFLDG01129">
    <property type="entry name" value="C1.5:_HAD__Beta-PGM__Phosphata"/>
    <property type="match status" value="1"/>
</dbReference>
<dbReference type="SUPFAM" id="SSF56784">
    <property type="entry name" value="HAD-like"/>
    <property type="match status" value="1"/>
</dbReference>
<dbReference type="CDD" id="cd07505">
    <property type="entry name" value="HAD_BPGM-like"/>
    <property type="match status" value="1"/>
</dbReference>
<keyword evidence="1" id="KW-0378">Hydrolase</keyword>
<dbReference type="RefSeq" id="WP_246043470.1">
    <property type="nucleotide sequence ID" value="NZ_BAAATB010000008.1"/>
</dbReference>
<keyword evidence="2" id="KW-1185">Reference proteome</keyword>
<dbReference type="InterPro" id="IPR036412">
    <property type="entry name" value="HAD-like_sf"/>
</dbReference>
<dbReference type="Gene3D" id="1.10.150.240">
    <property type="entry name" value="Putative phosphatase, domain 2"/>
    <property type="match status" value="1"/>
</dbReference>
<dbReference type="NCBIfam" id="TIGR01509">
    <property type="entry name" value="HAD-SF-IA-v3"/>
    <property type="match status" value="1"/>
</dbReference>
<dbReference type="EMBL" id="VFNV01000001">
    <property type="protein sequence ID" value="TQK75760.1"/>
    <property type="molecule type" value="Genomic_DNA"/>
</dbReference>
<dbReference type="InterPro" id="IPR006439">
    <property type="entry name" value="HAD-SF_hydro_IA"/>
</dbReference>
<dbReference type="InterPro" id="IPR023214">
    <property type="entry name" value="HAD_sf"/>
</dbReference>
<dbReference type="Gene3D" id="3.40.50.1000">
    <property type="entry name" value="HAD superfamily/HAD-like"/>
    <property type="match status" value="1"/>
</dbReference>
<evidence type="ECO:0000313" key="2">
    <source>
        <dbReference type="Proteomes" id="UP000316181"/>
    </source>
</evidence>
<evidence type="ECO:0000313" key="1">
    <source>
        <dbReference type="EMBL" id="TQK75760.1"/>
    </source>
</evidence>
<dbReference type="Pfam" id="PF00702">
    <property type="entry name" value="Hydrolase"/>
    <property type="match status" value="1"/>
</dbReference>
<dbReference type="PANTHER" id="PTHR18901">
    <property type="entry name" value="2-DEOXYGLUCOSE-6-PHOSPHATE PHOSPHATASE 2"/>
    <property type="match status" value="1"/>
</dbReference>
<dbReference type="AlphaFoldDB" id="A0A542SM99"/>
<gene>
    <name evidence="1" type="ORF">FB389_0394</name>
</gene>
<comment type="caution">
    <text evidence="1">The sequence shown here is derived from an EMBL/GenBank/DDBJ whole genome shotgun (WGS) entry which is preliminary data.</text>
</comment>